<organism evidence="2 3">
    <name type="scientific">Arabidopsis thaliana x Arabidopsis arenosa</name>
    <dbReference type="NCBI Taxonomy" id="1240361"/>
    <lineage>
        <taxon>Eukaryota</taxon>
        <taxon>Viridiplantae</taxon>
        <taxon>Streptophyta</taxon>
        <taxon>Embryophyta</taxon>
        <taxon>Tracheophyta</taxon>
        <taxon>Spermatophyta</taxon>
        <taxon>Magnoliopsida</taxon>
        <taxon>eudicotyledons</taxon>
        <taxon>Gunneridae</taxon>
        <taxon>Pentapetalae</taxon>
        <taxon>rosids</taxon>
        <taxon>malvids</taxon>
        <taxon>Brassicales</taxon>
        <taxon>Brassicaceae</taxon>
        <taxon>Camelineae</taxon>
        <taxon>Arabidopsis</taxon>
    </lineage>
</organism>
<dbReference type="PANTHER" id="PTHR33116">
    <property type="entry name" value="REVERSE TRANSCRIPTASE ZINC-BINDING DOMAIN-CONTAINING PROTEIN-RELATED-RELATED"/>
    <property type="match status" value="1"/>
</dbReference>
<comment type="caution">
    <text evidence="2">The sequence shown here is derived from an EMBL/GenBank/DDBJ whole genome shotgun (WGS) entry which is preliminary data.</text>
</comment>
<keyword evidence="3" id="KW-1185">Reference proteome</keyword>
<dbReference type="Pfam" id="PF13966">
    <property type="entry name" value="zf-RVT"/>
    <property type="match status" value="1"/>
</dbReference>
<evidence type="ECO:0000313" key="3">
    <source>
        <dbReference type="Proteomes" id="UP000694240"/>
    </source>
</evidence>
<dbReference type="AlphaFoldDB" id="A0A8T1XGI4"/>
<keyword evidence="2" id="KW-0695">RNA-directed DNA polymerase</keyword>
<evidence type="ECO:0000259" key="1">
    <source>
        <dbReference type="Pfam" id="PF13966"/>
    </source>
</evidence>
<dbReference type="PANTHER" id="PTHR33116:SF84">
    <property type="entry name" value="RNA-DIRECTED DNA POLYMERASE"/>
    <property type="match status" value="1"/>
</dbReference>
<feature type="domain" description="Reverse transcriptase zinc-binding" evidence="1">
    <location>
        <begin position="186"/>
        <end position="270"/>
    </location>
</feature>
<keyword evidence="2" id="KW-0808">Transferase</keyword>
<accession>A0A8T1XGI4</accession>
<dbReference type="InterPro" id="IPR026960">
    <property type="entry name" value="RVT-Znf"/>
</dbReference>
<dbReference type="Proteomes" id="UP000694240">
    <property type="component" value="Chromosome 13"/>
</dbReference>
<dbReference type="GO" id="GO:0003964">
    <property type="term" value="F:RNA-directed DNA polymerase activity"/>
    <property type="evidence" value="ECO:0007669"/>
    <property type="project" value="UniProtKB-KW"/>
</dbReference>
<dbReference type="EMBL" id="JAEFBK010000013">
    <property type="protein sequence ID" value="KAG7533588.1"/>
    <property type="molecule type" value="Genomic_DNA"/>
</dbReference>
<gene>
    <name evidence="2" type="ORF">ISN45_Aa08g012080</name>
</gene>
<name>A0A8T1XGI4_9BRAS</name>
<keyword evidence="2" id="KW-0548">Nucleotidyltransferase</keyword>
<proteinExistence type="predicted"/>
<evidence type="ECO:0000313" key="2">
    <source>
        <dbReference type="EMBL" id="KAG7533588.1"/>
    </source>
</evidence>
<reference evidence="2 3" key="1">
    <citation type="submission" date="2020-12" db="EMBL/GenBank/DDBJ databases">
        <title>Concerted genomic and epigenomic changes stabilize Arabidopsis allopolyploids.</title>
        <authorList>
            <person name="Chen Z."/>
        </authorList>
    </citation>
    <scope>NUCLEOTIDE SEQUENCE [LARGE SCALE GENOMIC DNA]</scope>
    <source>
        <strain evidence="2">Allo738</strain>
        <tissue evidence="2">Leaf</tissue>
    </source>
</reference>
<protein>
    <submittedName>
        <fullName evidence="2">Reverse transcriptase zinc-binding domain</fullName>
    </submittedName>
</protein>
<sequence>MSSHKAKVSWEAICKPKQEGGLGLRSLKEANDVCCLKLIWRIASHGDSLWVKWLETYLLKQKSFWSIKSNTVLGSWIWKKLLKYRGVAKKFCKVEVKNGNSTSFWYDNWSTLGRLVDVVGERGVIDLGIQRGMSVAEAWHSRRSRRHRTEALNQIENVLAVSKQNRTEAVDIVLWRGRNDMYRPQFSTRDTWNHIRTTTNKVAWHRGIWFTHATPKFSFCLWLAVLNRLSTGDRMARWNVRSSVACVFCNHCMETRDHLFFTCVYASEIWTATAKNLLKARYTTDWQTLITIVSEMQRNRVESFLLRYALQASVYTIWRERNGRKHGEKPNSATRLIGWIDKQIRNNLSSIRIMGDRRYEEGLQIWFASRV</sequence>